<dbReference type="InterPro" id="IPR009057">
    <property type="entry name" value="Homeodomain-like_sf"/>
</dbReference>
<dbReference type="GO" id="GO:0071339">
    <property type="term" value="C:MLL1 complex"/>
    <property type="evidence" value="ECO:0007669"/>
    <property type="project" value="TreeGrafter"/>
</dbReference>
<dbReference type="AlphaFoldDB" id="A0A6P7S7K0"/>
<dbReference type="InterPro" id="IPR017884">
    <property type="entry name" value="SANT_dom"/>
</dbReference>
<dbReference type="SUPFAM" id="SSF46689">
    <property type="entry name" value="Homeodomain-like"/>
    <property type="match status" value="1"/>
</dbReference>
<dbReference type="PANTHER" id="PTHR21397:SF2">
    <property type="entry name" value="CHROMATIN COMPLEXES SUBUNIT BAP18"/>
    <property type="match status" value="1"/>
</dbReference>
<reference evidence="2" key="1">
    <citation type="submission" date="2025-08" db="UniProtKB">
        <authorList>
            <consortium name="RefSeq"/>
        </authorList>
    </citation>
    <scope>IDENTIFICATION</scope>
</reference>
<dbReference type="PROSITE" id="PS51293">
    <property type="entry name" value="SANT"/>
    <property type="match status" value="1"/>
</dbReference>
<dbReference type="RefSeq" id="XP_029634172.1">
    <property type="nucleotide sequence ID" value="XM_029778312.2"/>
</dbReference>
<dbReference type="Gene3D" id="1.20.58.1880">
    <property type="match status" value="1"/>
</dbReference>
<dbReference type="CDD" id="cd00167">
    <property type="entry name" value="SANT"/>
    <property type="match status" value="1"/>
</dbReference>
<dbReference type="SMART" id="SM00717">
    <property type="entry name" value="SANT"/>
    <property type="match status" value="1"/>
</dbReference>
<organism evidence="1 2">
    <name type="scientific">Octopus sinensis</name>
    <name type="common">East Asian common octopus</name>
    <dbReference type="NCBI Taxonomy" id="2607531"/>
    <lineage>
        <taxon>Eukaryota</taxon>
        <taxon>Metazoa</taxon>
        <taxon>Spiralia</taxon>
        <taxon>Lophotrochozoa</taxon>
        <taxon>Mollusca</taxon>
        <taxon>Cephalopoda</taxon>
        <taxon>Coleoidea</taxon>
        <taxon>Octopodiformes</taxon>
        <taxon>Octopoda</taxon>
        <taxon>Incirrata</taxon>
        <taxon>Octopodidae</taxon>
        <taxon>Octopus</taxon>
    </lineage>
</organism>
<gene>
    <name evidence="2" type="primary">LOC115209786</name>
</gene>
<accession>A0A6P7S7K0</accession>
<dbReference type="Proteomes" id="UP000515154">
    <property type="component" value="Linkage group LG3"/>
</dbReference>
<dbReference type="KEGG" id="osn:115209786"/>
<evidence type="ECO:0000313" key="1">
    <source>
        <dbReference type="Proteomes" id="UP000515154"/>
    </source>
</evidence>
<proteinExistence type="predicted"/>
<keyword evidence="1" id="KW-1185">Reference proteome</keyword>
<dbReference type="GO" id="GO:0016589">
    <property type="term" value="C:NURF complex"/>
    <property type="evidence" value="ECO:0007669"/>
    <property type="project" value="TreeGrafter"/>
</dbReference>
<dbReference type="PANTHER" id="PTHR21397">
    <property type="entry name" value="CHROMATIN COMPLEXES SUBUNIT BAP18-RELATED"/>
    <property type="match status" value="1"/>
</dbReference>
<dbReference type="Pfam" id="PF00249">
    <property type="entry name" value="Myb_DNA-binding"/>
    <property type="match status" value="1"/>
</dbReference>
<name>A0A6P7S7K0_9MOLL</name>
<sequence>MSSASKVGEIFTAAGAAFSRLGELTMSLHPTAEPNPASGKWTEQEIELLKSSVKRFGEDLNKISDVIKNRTTSQIKAQLKRKAYEDAGLQPPTDASPKKQVSQKPTISEQPQPKKQRSSAEVTLSALNAPESDVDIEGLGESSASKKLEFDSGHQIHPITSRF</sequence>
<evidence type="ECO:0000313" key="2">
    <source>
        <dbReference type="RefSeq" id="XP_029634172.1"/>
    </source>
</evidence>
<dbReference type="InterPro" id="IPR001005">
    <property type="entry name" value="SANT/Myb"/>
</dbReference>
<protein>
    <submittedName>
        <fullName evidence="2">Chromatin complexes subunit BAP18 isoform X1</fullName>
    </submittedName>
</protein>